<accession>A0ACC2TIT9</accession>
<reference evidence="1" key="1">
    <citation type="submission" date="2022-04" db="EMBL/GenBank/DDBJ databases">
        <title>Genome of the entomopathogenic fungus Entomophthora muscae.</title>
        <authorList>
            <person name="Elya C."/>
            <person name="Lovett B.R."/>
            <person name="Lee E."/>
            <person name="Macias A.M."/>
            <person name="Hajek A.E."/>
            <person name="De Bivort B.L."/>
            <person name="Kasson M.T."/>
            <person name="De Fine Licht H.H."/>
            <person name="Stajich J.E."/>
        </authorList>
    </citation>
    <scope>NUCLEOTIDE SEQUENCE</scope>
    <source>
        <strain evidence="1">Berkeley</strain>
    </source>
</reference>
<dbReference type="EMBL" id="QTSX02002869">
    <property type="protein sequence ID" value="KAJ9074162.1"/>
    <property type="molecule type" value="Genomic_DNA"/>
</dbReference>
<name>A0ACC2TIT9_9FUNG</name>
<keyword evidence="2" id="KW-1185">Reference proteome</keyword>
<sequence length="247" mass="25806">MEHCGTEAKKEPLQLSICRQSVTKVTNSNPQAGFKPAPSHQVGGAGGGSLPAPVFALESKYPGAGITPALPVAVWLALGPKGYAQALVSLAGPGQAKFSCPELPVQAHPPFSNLGFPIGNPIFNQVLQPQKCLSSQSKKGNQSENDPMTPAANPARTNDQSSKDRPPASQTAVPEDPKNNDETANLPAEFEMPNLATQIAPEECPEALACEHQNSLSGVEHQVPAGDPEAYLIITTPDALCKVTPPP</sequence>
<protein>
    <submittedName>
        <fullName evidence="1">Uncharacterized protein</fullName>
    </submittedName>
</protein>
<organism evidence="1 2">
    <name type="scientific">Entomophthora muscae</name>
    <dbReference type="NCBI Taxonomy" id="34485"/>
    <lineage>
        <taxon>Eukaryota</taxon>
        <taxon>Fungi</taxon>
        <taxon>Fungi incertae sedis</taxon>
        <taxon>Zoopagomycota</taxon>
        <taxon>Entomophthoromycotina</taxon>
        <taxon>Entomophthoromycetes</taxon>
        <taxon>Entomophthorales</taxon>
        <taxon>Entomophthoraceae</taxon>
        <taxon>Entomophthora</taxon>
    </lineage>
</organism>
<evidence type="ECO:0000313" key="2">
    <source>
        <dbReference type="Proteomes" id="UP001165960"/>
    </source>
</evidence>
<comment type="caution">
    <text evidence="1">The sequence shown here is derived from an EMBL/GenBank/DDBJ whole genome shotgun (WGS) entry which is preliminary data.</text>
</comment>
<gene>
    <name evidence="1" type="ORF">DSO57_1009240</name>
</gene>
<evidence type="ECO:0000313" key="1">
    <source>
        <dbReference type="EMBL" id="KAJ9074162.1"/>
    </source>
</evidence>
<proteinExistence type="predicted"/>
<dbReference type="Proteomes" id="UP001165960">
    <property type="component" value="Unassembled WGS sequence"/>
</dbReference>